<feature type="compositionally biased region" description="Basic and acidic residues" evidence="1">
    <location>
        <begin position="19"/>
        <end position="38"/>
    </location>
</feature>
<evidence type="ECO:0000256" key="1">
    <source>
        <dbReference type="SAM" id="MobiDB-lite"/>
    </source>
</evidence>
<feature type="region of interest" description="Disordered" evidence="1">
    <location>
        <begin position="1"/>
        <end position="38"/>
    </location>
</feature>
<feature type="non-terminal residue" evidence="2">
    <location>
        <position position="1"/>
    </location>
</feature>
<proteinExistence type="predicted"/>
<dbReference type="AlphaFoldDB" id="A0AAV6NRZ7"/>
<evidence type="ECO:0000313" key="2">
    <source>
        <dbReference type="EMBL" id="KAG6600884.1"/>
    </source>
</evidence>
<gene>
    <name evidence="2" type="ORF">SDJN03_06117</name>
</gene>
<dbReference type="Proteomes" id="UP000685013">
    <property type="component" value="Chromosome 4"/>
</dbReference>
<sequence>MFTSSGDRHGMARWMASGDAKKEDDEGRKEKVCDSEHVDEVETTHLEGVDEISTTLHLSMINDSEGGKITDFRRKIIEKQSTPARN</sequence>
<dbReference type="EMBL" id="JAGKQH010000004">
    <property type="protein sequence ID" value="KAG6600884.1"/>
    <property type="molecule type" value="Genomic_DNA"/>
</dbReference>
<keyword evidence="3" id="KW-1185">Reference proteome</keyword>
<organism evidence="2 3">
    <name type="scientific">Cucurbita argyrosperma subsp. sororia</name>
    <dbReference type="NCBI Taxonomy" id="37648"/>
    <lineage>
        <taxon>Eukaryota</taxon>
        <taxon>Viridiplantae</taxon>
        <taxon>Streptophyta</taxon>
        <taxon>Embryophyta</taxon>
        <taxon>Tracheophyta</taxon>
        <taxon>Spermatophyta</taxon>
        <taxon>Magnoliopsida</taxon>
        <taxon>eudicotyledons</taxon>
        <taxon>Gunneridae</taxon>
        <taxon>Pentapetalae</taxon>
        <taxon>rosids</taxon>
        <taxon>fabids</taxon>
        <taxon>Cucurbitales</taxon>
        <taxon>Cucurbitaceae</taxon>
        <taxon>Cucurbiteae</taxon>
        <taxon>Cucurbita</taxon>
    </lineage>
</organism>
<accession>A0AAV6NRZ7</accession>
<feature type="compositionally biased region" description="Basic and acidic residues" evidence="1">
    <location>
        <begin position="1"/>
        <end position="10"/>
    </location>
</feature>
<comment type="caution">
    <text evidence="2">The sequence shown here is derived from an EMBL/GenBank/DDBJ whole genome shotgun (WGS) entry which is preliminary data.</text>
</comment>
<evidence type="ECO:0000313" key="3">
    <source>
        <dbReference type="Proteomes" id="UP000685013"/>
    </source>
</evidence>
<name>A0AAV6NRZ7_9ROSI</name>
<protein>
    <submittedName>
        <fullName evidence="2">Uncharacterized protein</fullName>
    </submittedName>
</protein>
<reference evidence="2 3" key="1">
    <citation type="journal article" date="2021" name="Hortic Res">
        <title>The domestication of Cucurbita argyrosperma as revealed by the genome of its wild relative.</title>
        <authorList>
            <person name="Barrera-Redondo J."/>
            <person name="Sanchez-de la Vega G."/>
            <person name="Aguirre-Liguori J.A."/>
            <person name="Castellanos-Morales G."/>
            <person name="Gutierrez-Guerrero Y.T."/>
            <person name="Aguirre-Dugua X."/>
            <person name="Aguirre-Planter E."/>
            <person name="Tenaillon M.I."/>
            <person name="Lira-Saade R."/>
            <person name="Eguiarte L.E."/>
        </authorList>
    </citation>
    <scope>NUCLEOTIDE SEQUENCE [LARGE SCALE GENOMIC DNA]</scope>
    <source>
        <strain evidence="2">JBR-2021</strain>
    </source>
</reference>